<name>A0A9X1B698_9GAMM</name>
<organism evidence="1 2">
    <name type="scientific">Lamprobacter modestohalophilus</name>
    <dbReference type="NCBI Taxonomy" id="1064514"/>
    <lineage>
        <taxon>Bacteria</taxon>
        <taxon>Pseudomonadati</taxon>
        <taxon>Pseudomonadota</taxon>
        <taxon>Gammaproteobacteria</taxon>
        <taxon>Chromatiales</taxon>
        <taxon>Chromatiaceae</taxon>
        <taxon>Lamprobacter</taxon>
    </lineage>
</organism>
<dbReference type="AlphaFoldDB" id="A0A9X1B698"/>
<proteinExistence type="predicted"/>
<sequence length="130" mass="14187">MTTLTLELSDTLVNRAGGAARTLHRPLEDVLAAMLDGVLPALDDVPDDMQAELVEMTWWDDATLMKAADALLSEAEQQRLAQFSVKAPLSDAEHAELDALRAEYGKITLRKARAMALLSIRSGQRLLADT</sequence>
<keyword evidence="2" id="KW-1185">Reference proteome</keyword>
<evidence type="ECO:0000313" key="2">
    <source>
        <dbReference type="Proteomes" id="UP001138768"/>
    </source>
</evidence>
<gene>
    <name evidence="1" type="ORF">CKO42_21600</name>
</gene>
<dbReference type="EMBL" id="NRRY01000054">
    <property type="protein sequence ID" value="MBK1620969.1"/>
    <property type="molecule type" value="Genomic_DNA"/>
</dbReference>
<dbReference type="RefSeq" id="WP_200248798.1">
    <property type="nucleotide sequence ID" value="NZ_NRRY01000054.1"/>
</dbReference>
<protein>
    <submittedName>
        <fullName evidence="1">Uncharacterized protein</fullName>
    </submittedName>
</protein>
<accession>A0A9X1B698</accession>
<reference evidence="1 2" key="1">
    <citation type="journal article" date="2020" name="Microorganisms">
        <title>Osmotic Adaptation and Compatible Solute Biosynthesis of Phototrophic Bacteria as Revealed from Genome Analyses.</title>
        <authorList>
            <person name="Imhoff J.F."/>
            <person name="Rahn T."/>
            <person name="Kunzel S."/>
            <person name="Keller A."/>
            <person name="Neulinger S.C."/>
        </authorList>
    </citation>
    <scope>NUCLEOTIDE SEQUENCE [LARGE SCALE GENOMIC DNA]</scope>
    <source>
        <strain evidence="1 2">DSM 25653</strain>
    </source>
</reference>
<comment type="caution">
    <text evidence="1">The sequence shown here is derived from an EMBL/GenBank/DDBJ whole genome shotgun (WGS) entry which is preliminary data.</text>
</comment>
<dbReference type="Proteomes" id="UP001138768">
    <property type="component" value="Unassembled WGS sequence"/>
</dbReference>
<evidence type="ECO:0000313" key="1">
    <source>
        <dbReference type="EMBL" id="MBK1620969.1"/>
    </source>
</evidence>